<evidence type="ECO:0000313" key="2">
    <source>
        <dbReference type="EMBL" id="KAG2650094.1"/>
    </source>
</evidence>
<proteinExistence type="predicted"/>
<reference evidence="2" key="1">
    <citation type="submission" date="2020-05" db="EMBL/GenBank/DDBJ databases">
        <title>WGS assembly of Panicum virgatum.</title>
        <authorList>
            <person name="Lovell J.T."/>
            <person name="Jenkins J."/>
            <person name="Shu S."/>
            <person name="Juenger T.E."/>
            <person name="Schmutz J."/>
        </authorList>
    </citation>
    <scope>NUCLEOTIDE SEQUENCE</scope>
    <source>
        <strain evidence="2">AP13</strain>
    </source>
</reference>
<organism evidence="2 3">
    <name type="scientific">Panicum virgatum</name>
    <name type="common">Blackwell switchgrass</name>
    <dbReference type="NCBI Taxonomy" id="38727"/>
    <lineage>
        <taxon>Eukaryota</taxon>
        <taxon>Viridiplantae</taxon>
        <taxon>Streptophyta</taxon>
        <taxon>Embryophyta</taxon>
        <taxon>Tracheophyta</taxon>
        <taxon>Spermatophyta</taxon>
        <taxon>Magnoliopsida</taxon>
        <taxon>Liliopsida</taxon>
        <taxon>Poales</taxon>
        <taxon>Poaceae</taxon>
        <taxon>PACMAD clade</taxon>
        <taxon>Panicoideae</taxon>
        <taxon>Panicodae</taxon>
        <taxon>Paniceae</taxon>
        <taxon>Panicinae</taxon>
        <taxon>Panicum</taxon>
        <taxon>Panicum sect. Hiantes</taxon>
    </lineage>
</organism>
<gene>
    <name evidence="2" type="ORF">PVAP13_1NG266195</name>
</gene>
<name>A0A8T0WYB1_PANVG</name>
<feature type="compositionally biased region" description="Basic and acidic residues" evidence="1">
    <location>
        <begin position="34"/>
        <end position="46"/>
    </location>
</feature>
<dbReference type="AlphaFoldDB" id="A0A8T0WYB1"/>
<accession>A0A8T0WYB1</accession>
<dbReference type="EMBL" id="CM029038">
    <property type="protein sequence ID" value="KAG2650094.1"/>
    <property type="molecule type" value="Genomic_DNA"/>
</dbReference>
<comment type="caution">
    <text evidence="2">The sequence shown here is derived from an EMBL/GenBank/DDBJ whole genome shotgun (WGS) entry which is preliminary data.</text>
</comment>
<dbReference type="Proteomes" id="UP000823388">
    <property type="component" value="Chromosome 1N"/>
</dbReference>
<evidence type="ECO:0000256" key="1">
    <source>
        <dbReference type="SAM" id="MobiDB-lite"/>
    </source>
</evidence>
<sequence>MDLHLPWRLRISNPHPQAAELGCCVCRASRTHGRGQERRRGGRRDAAVAGAGRPRAVGLHAARWGVGALPAGVPCHGRGRRGDGCAVEEAAAARIQAAVAGGGGGGGGQHHAPPHAGPHRLAVPPADSAPCRARMVDADQVAAIVSSTRAGGQRGEGARRPSALGLLRFRKEDADACRACAQPNLICLSFLF</sequence>
<feature type="region of interest" description="Disordered" evidence="1">
    <location>
        <begin position="101"/>
        <end position="126"/>
    </location>
</feature>
<feature type="region of interest" description="Disordered" evidence="1">
    <location>
        <begin position="32"/>
        <end position="51"/>
    </location>
</feature>
<keyword evidence="3" id="KW-1185">Reference proteome</keyword>
<protein>
    <submittedName>
        <fullName evidence="2">Uncharacterized protein</fullName>
    </submittedName>
</protein>
<evidence type="ECO:0000313" key="3">
    <source>
        <dbReference type="Proteomes" id="UP000823388"/>
    </source>
</evidence>